<gene>
    <name evidence="2" type="ORF">PoB_001725000</name>
</gene>
<proteinExistence type="predicted"/>
<dbReference type="EMBL" id="BLXT01002056">
    <property type="protein sequence ID" value="GFN90744.1"/>
    <property type="molecule type" value="Genomic_DNA"/>
</dbReference>
<dbReference type="Proteomes" id="UP000735302">
    <property type="component" value="Unassembled WGS sequence"/>
</dbReference>
<organism evidence="2 3">
    <name type="scientific">Plakobranchus ocellatus</name>
    <dbReference type="NCBI Taxonomy" id="259542"/>
    <lineage>
        <taxon>Eukaryota</taxon>
        <taxon>Metazoa</taxon>
        <taxon>Spiralia</taxon>
        <taxon>Lophotrochozoa</taxon>
        <taxon>Mollusca</taxon>
        <taxon>Gastropoda</taxon>
        <taxon>Heterobranchia</taxon>
        <taxon>Euthyneura</taxon>
        <taxon>Panpulmonata</taxon>
        <taxon>Sacoglossa</taxon>
        <taxon>Placobranchoidea</taxon>
        <taxon>Plakobranchidae</taxon>
        <taxon>Plakobranchus</taxon>
    </lineage>
</organism>
<keyword evidence="3" id="KW-1185">Reference proteome</keyword>
<evidence type="ECO:0000313" key="3">
    <source>
        <dbReference type="Proteomes" id="UP000735302"/>
    </source>
</evidence>
<evidence type="ECO:0000313" key="2">
    <source>
        <dbReference type="EMBL" id="GFN90744.1"/>
    </source>
</evidence>
<protein>
    <submittedName>
        <fullName evidence="2">Phosphoinositide phospholipase c</fullName>
    </submittedName>
</protein>
<evidence type="ECO:0000256" key="1">
    <source>
        <dbReference type="SAM" id="MobiDB-lite"/>
    </source>
</evidence>
<accession>A0AAV3Z848</accession>
<comment type="caution">
    <text evidence="2">The sequence shown here is derived from an EMBL/GenBank/DDBJ whole genome shotgun (WGS) entry which is preliminary data.</text>
</comment>
<dbReference type="AlphaFoldDB" id="A0AAV3Z848"/>
<name>A0AAV3Z848_9GAST</name>
<reference evidence="2 3" key="1">
    <citation type="journal article" date="2021" name="Elife">
        <title>Chloroplast acquisition without the gene transfer in kleptoplastic sea slugs, Plakobranchus ocellatus.</title>
        <authorList>
            <person name="Maeda T."/>
            <person name="Takahashi S."/>
            <person name="Yoshida T."/>
            <person name="Shimamura S."/>
            <person name="Takaki Y."/>
            <person name="Nagai Y."/>
            <person name="Toyoda A."/>
            <person name="Suzuki Y."/>
            <person name="Arimoto A."/>
            <person name="Ishii H."/>
            <person name="Satoh N."/>
            <person name="Nishiyama T."/>
            <person name="Hasebe M."/>
            <person name="Maruyama T."/>
            <person name="Minagawa J."/>
            <person name="Obokata J."/>
            <person name="Shigenobu S."/>
        </authorList>
    </citation>
    <scope>NUCLEOTIDE SEQUENCE [LARGE SCALE GENOMIC DNA]</scope>
</reference>
<feature type="compositionally biased region" description="Polar residues" evidence="1">
    <location>
        <begin position="17"/>
        <end position="31"/>
    </location>
</feature>
<sequence>MSPNMSLKQKKIPSRRSILTASVGTSPSTPTLLPEKPEMMLQISVPRMKRCEIPACYEVSSLNENKAKQLCRRSPLATVTYPFSY</sequence>
<feature type="region of interest" description="Disordered" evidence="1">
    <location>
        <begin position="1"/>
        <end position="34"/>
    </location>
</feature>